<comment type="similarity">
    <text evidence="3">Belongs to the cyanase family.</text>
</comment>
<dbReference type="Pfam" id="PF02560">
    <property type="entry name" value="Cyanate_lyase"/>
    <property type="match status" value="1"/>
</dbReference>
<keyword evidence="2 3" id="KW-0456">Lyase</keyword>
<dbReference type="GO" id="GO:0003677">
    <property type="term" value="F:DNA binding"/>
    <property type="evidence" value="ECO:0007669"/>
    <property type="project" value="InterPro"/>
</dbReference>
<dbReference type="OrthoDB" id="8117402at2759"/>
<dbReference type="SUPFAM" id="SSF55234">
    <property type="entry name" value="Cyanase C-terminal domain"/>
    <property type="match status" value="1"/>
</dbReference>
<dbReference type="SMART" id="SM01116">
    <property type="entry name" value="Cyanate_lyase"/>
    <property type="match status" value="1"/>
</dbReference>
<evidence type="ECO:0000256" key="2">
    <source>
        <dbReference type="ARBA" id="ARBA00023239"/>
    </source>
</evidence>
<gene>
    <name evidence="3" type="primary">cyn1</name>
    <name evidence="5" type="ORF">ARAM_001409</name>
</gene>
<protein>
    <recommendedName>
        <fullName evidence="3">Cyanate hydratase</fullName>
        <shortName evidence="3">Cyanase</shortName>
        <ecNumber evidence="3">4.2.1.104</ecNumber>
    </recommendedName>
    <alternativeName>
        <fullName evidence="3">Cyanate hydrolase</fullName>
    </alternativeName>
    <alternativeName>
        <fullName evidence="3">Cyanate lyase</fullName>
    </alternativeName>
</protein>
<evidence type="ECO:0000256" key="3">
    <source>
        <dbReference type="HAMAP-Rule" id="MF_03139"/>
    </source>
</evidence>
<keyword evidence="6" id="KW-1185">Reference proteome</keyword>
<dbReference type="PROSITE" id="PS00028">
    <property type="entry name" value="ZINC_FINGER_C2H2_1"/>
    <property type="match status" value="1"/>
</dbReference>
<sequence length="544" mass="59489">MSLATLDTTQHPHLPAASTTLFQAKAAKALTFEQIAQHIGRNEVATAAIFYGQAKASPEDIDSLASLLDIPGTVLREQLAGFPDRGRSVDMPPREPLIYRLYEIVQNYGYAYKAVLNEKFGDGIMSAISFSTKVEKETDAEGNHWACTRYFNSTKEMTRHKIFDPEHEYCPKCDEDFQTEEQLLIHKIKSNKHIVCPVCGHEFGSEGGRDSHIRQQHRSGQNLTCPGCKAKFKSAAGLFRHIEENECPEISKDMLLLEQSRKLLMKEALGLETDSPLSPLLPDLTHDLEEEEEEEAEGHVGGVKISIGDVNCEAMANQPRPGQVDLADRLSAVLTLKHWPALSEAEKRGKGKGKGKGDSRAAALGAGDLLAFPGLSVNDDAKEHGAWKGKGRAPSVVGSEITYGPSCSGDAAAAGNSKAGNSDLARFFNAFSGKYICRCKMEFETALDFEAHVLASSKGNRRVQCPGCLRVFKTTAALIAHCESATTRCDINQDNKYAQMIDEVTGGFIQMAGYNEDGTMKYEAGALDLPKTTRIGTDLRQVNW</sequence>
<evidence type="ECO:0000259" key="4">
    <source>
        <dbReference type="PROSITE" id="PS00028"/>
    </source>
</evidence>
<feature type="active site" evidence="3">
    <location>
        <position position="126"/>
    </location>
</feature>
<dbReference type="InterPro" id="IPR013087">
    <property type="entry name" value="Znf_C2H2_type"/>
</dbReference>
<dbReference type="Gene3D" id="3.30.160.60">
    <property type="entry name" value="Classic Zinc Finger"/>
    <property type="match status" value="1"/>
</dbReference>
<feature type="active site" evidence="3">
    <location>
        <position position="103"/>
    </location>
</feature>
<dbReference type="HAMAP" id="MF_00535">
    <property type="entry name" value="Cyanate_hydrat"/>
    <property type="match status" value="1"/>
</dbReference>
<comment type="catalytic activity">
    <reaction evidence="3">
        <text>cyanate + hydrogencarbonate + 3 H(+) = NH4(+) + 2 CO2</text>
        <dbReference type="Rhea" id="RHEA:11120"/>
        <dbReference type="ChEBI" id="CHEBI:15378"/>
        <dbReference type="ChEBI" id="CHEBI:16526"/>
        <dbReference type="ChEBI" id="CHEBI:17544"/>
        <dbReference type="ChEBI" id="CHEBI:28938"/>
        <dbReference type="ChEBI" id="CHEBI:29195"/>
        <dbReference type="EC" id="4.2.1.104"/>
    </reaction>
</comment>
<accession>A0A0F8X6G1</accession>
<dbReference type="EMBL" id="JZBS01002326">
    <property type="protein sequence ID" value="KKK19167.1"/>
    <property type="molecule type" value="Genomic_DNA"/>
</dbReference>
<dbReference type="SMART" id="SM00355">
    <property type="entry name" value="ZnF_C2H2"/>
    <property type="match status" value="4"/>
</dbReference>
<dbReference type="NCBIfam" id="TIGR00673">
    <property type="entry name" value="cynS"/>
    <property type="match status" value="1"/>
</dbReference>
<dbReference type="Pfam" id="PF24666">
    <property type="entry name" value="zf-C2H2_fungi_2"/>
    <property type="match status" value="1"/>
</dbReference>
<organism evidence="5 6">
    <name type="scientific">Aspergillus rambellii</name>
    <dbReference type="NCBI Taxonomy" id="308745"/>
    <lineage>
        <taxon>Eukaryota</taxon>
        <taxon>Fungi</taxon>
        <taxon>Dikarya</taxon>
        <taxon>Ascomycota</taxon>
        <taxon>Pezizomycotina</taxon>
        <taxon>Eurotiomycetes</taxon>
        <taxon>Eurotiomycetidae</taxon>
        <taxon>Eurotiales</taxon>
        <taxon>Aspergillaceae</taxon>
        <taxon>Aspergillus</taxon>
        <taxon>Aspergillus subgen. Nidulantes</taxon>
    </lineage>
</organism>
<dbReference type="Gene3D" id="1.10.260.40">
    <property type="entry name" value="lambda repressor-like DNA-binding domains"/>
    <property type="match status" value="1"/>
</dbReference>
<evidence type="ECO:0000256" key="1">
    <source>
        <dbReference type="ARBA" id="ARBA00003561"/>
    </source>
</evidence>
<dbReference type="InterPro" id="IPR003712">
    <property type="entry name" value="Cyanate_lyase_C"/>
</dbReference>
<dbReference type="AlphaFoldDB" id="A0A0F8X6G1"/>
<dbReference type="PRINTS" id="PR01693">
    <property type="entry name" value="CYANASE"/>
</dbReference>
<comment type="function">
    <text evidence="1 3">Catalyzes the reaction of cyanate with bicarbonate to produce ammonia and carbon dioxide.</text>
</comment>
<dbReference type="PANTHER" id="PTHR34186:SF2">
    <property type="entry name" value="CYANATE HYDRATASE"/>
    <property type="match status" value="1"/>
</dbReference>
<feature type="active site" evidence="3">
    <location>
        <position position="100"/>
    </location>
</feature>
<dbReference type="InterPro" id="IPR010982">
    <property type="entry name" value="Lambda_DNA-bd_dom_sf"/>
</dbReference>
<dbReference type="InterPro" id="IPR008076">
    <property type="entry name" value="Cyanase"/>
</dbReference>
<dbReference type="Gene3D" id="3.30.1160.10">
    <property type="entry name" value="Cyanate lyase, C-terminal domain"/>
    <property type="match status" value="1"/>
</dbReference>
<dbReference type="EC" id="4.2.1.104" evidence="3"/>
<dbReference type="Proteomes" id="UP000034291">
    <property type="component" value="Unassembled WGS sequence"/>
</dbReference>
<reference evidence="5 6" key="1">
    <citation type="submission" date="2015-02" db="EMBL/GenBank/DDBJ databases">
        <title>Draft Genome Sequences of Two Closely-Related Aflatoxigenic Aspergillus Species Obtained from the Cote d'Ivoire.</title>
        <authorList>
            <person name="Moore G.G."/>
            <person name="Beltz S.B."/>
            <person name="Mack B.M."/>
        </authorList>
    </citation>
    <scope>NUCLEOTIDE SEQUENCE [LARGE SCALE GENOMIC DNA]</scope>
    <source>
        <strain evidence="5 6">SRRC1468</strain>
    </source>
</reference>
<evidence type="ECO:0000313" key="6">
    <source>
        <dbReference type="Proteomes" id="UP000034291"/>
    </source>
</evidence>
<dbReference type="InterPro" id="IPR036581">
    <property type="entry name" value="Cyanate_lyase_C_sf"/>
</dbReference>
<proteinExistence type="inferred from homology"/>
<dbReference type="SUPFAM" id="SSF47413">
    <property type="entry name" value="lambda repressor-like DNA-binding domains"/>
    <property type="match status" value="1"/>
</dbReference>
<dbReference type="GO" id="GO:0008824">
    <property type="term" value="F:cyanate hydratase activity"/>
    <property type="evidence" value="ECO:0007669"/>
    <property type="project" value="UniProtKB-UniRule"/>
</dbReference>
<feature type="domain" description="C2H2-type" evidence="4">
    <location>
        <begin position="196"/>
        <end position="217"/>
    </location>
</feature>
<evidence type="ECO:0000313" key="5">
    <source>
        <dbReference type="EMBL" id="KKK19167.1"/>
    </source>
</evidence>
<name>A0A0F8X6G1_9EURO</name>
<dbReference type="PANTHER" id="PTHR34186">
    <property type="entry name" value="CYANATE HYDRATASE"/>
    <property type="match status" value="1"/>
</dbReference>
<comment type="caution">
    <text evidence="5">The sequence shown here is derived from an EMBL/GenBank/DDBJ whole genome shotgun (WGS) entry which is preliminary data.</text>
</comment>